<feature type="compositionally biased region" description="Low complexity" evidence="1">
    <location>
        <begin position="104"/>
        <end position="121"/>
    </location>
</feature>
<accession>A0A835VXY8</accession>
<dbReference type="AlphaFoldDB" id="A0A835VXY8"/>
<proteinExistence type="predicted"/>
<reference evidence="2" key="1">
    <citation type="journal article" date="2020" name="bioRxiv">
        <title>Comparative genomics of Chlamydomonas.</title>
        <authorList>
            <person name="Craig R.J."/>
            <person name="Hasan A.R."/>
            <person name="Ness R.W."/>
            <person name="Keightley P.D."/>
        </authorList>
    </citation>
    <scope>NUCLEOTIDE SEQUENCE</scope>
    <source>
        <strain evidence="2">CCAP 11/173</strain>
    </source>
</reference>
<dbReference type="EMBL" id="JAEHOD010000082">
    <property type="protein sequence ID" value="KAG2429988.1"/>
    <property type="molecule type" value="Genomic_DNA"/>
</dbReference>
<name>A0A835VXY8_9CHLO</name>
<evidence type="ECO:0000313" key="2">
    <source>
        <dbReference type="EMBL" id="KAG2429988.1"/>
    </source>
</evidence>
<organism evidence="2 3">
    <name type="scientific">Chlamydomonas schloesseri</name>
    <dbReference type="NCBI Taxonomy" id="2026947"/>
    <lineage>
        <taxon>Eukaryota</taxon>
        <taxon>Viridiplantae</taxon>
        <taxon>Chlorophyta</taxon>
        <taxon>core chlorophytes</taxon>
        <taxon>Chlorophyceae</taxon>
        <taxon>CS clade</taxon>
        <taxon>Chlamydomonadales</taxon>
        <taxon>Chlamydomonadaceae</taxon>
        <taxon>Chlamydomonas</taxon>
    </lineage>
</organism>
<protein>
    <submittedName>
        <fullName evidence="2">Uncharacterized protein</fullName>
    </submittedName>
</protein>
<dbReference type="Proteomes" id="UP000613740">
    <property type="component" value="Unassembled WGS sequence"/>
</dbReference>
<evidence type="ECO:0000256" key="1">
    <source>
        <dbReference type="SAM" id="MobiDB-lite"/>
    </source>
</evidence>
<feature type="region of interest" description="Disordered" evidence="1">
    <location>
        <begin position="84"/>
        <end position="123"/>
    </location>
</feature>
<dbReference type="OrthoDB" id="547935at2759"/>
<gene>
    <name evidence="2" type="ORF">HYH02_013938</name>
</gene>
<comment type="caution">
    <text evidence="2">The sequence shown here is derived from an EMBL/GenBank/DDBJ whole genome shotgun (WGS) entry which is preliminary data.</text>
</comment>
<keyword evidence="3" id="KW-1185">Reference proteome</keyword>
<sequence>MLQDSRGGAPLHIYMQGDSALRQQKNFLCHLLQPGFSGDLWALDVALRHAEPISGCYSPELGVRVTHVDNSCCNTDTLAHLARTDNDPYGSPEPPAWRPGGVGTSSSSSSGNGSSTQSHQSLPATHRDTTLVLYLNCGLHLMHLGVARPFECLPEQYGYMRLLRDFSDAAARLYPLSPQLAGNIPAITAACRNGLFIGESSRLLRERMLMAVAMLRRRHHGRAYITGSAAAAAAASAHHRPAGGGASAHGLGAAAADLVMTAARAPTGAPSAAAASGRRLMDSSAAAAATATTSVAAAGHASPYETVQNSQAVAEGGGAEAAAREWALAEGASASAASAAVPPTTVDVVDGYAITAGQCWASQVSDGRHYPYLVPMQVPFQLVCSPPAAAKVRNP</sequence>
<evidence type="ECO:0000313" key="3">
    <source>
        <dbReference type="Proteomes" id="UP000613740"/>
    </source>
</evidence>